<comment type="caution">
    <text evidence="2">The sequence shown here is derived from an EMBL/GenBank/DDBJ whole genome shotgun (WGS) entry which is preliminary data.</text>
</comment>
<evidence type="ECO:0000259" key="1">
    <source>
        <dbReference type="PROSITE" id="PS51186"/>
    </source>
</evidence>
<dbReference type="InterPro" id="IPR016181">
    <property type="entry name" value="Acyl_CoA_acyltransferase"/>
</dbReference>
<accession>A0ABW4J4G8</accession>
<feature type="domain" description="N-acetyltransferase" evidence="1">
    <location>
        <begin position="5"/>
        <end position="149"/>
    </location>
</feature>
<organism evidence="2 3">
    <name type="scientific">Agrilactobacillus yilanensis</name>
    <dbReference type="NCBI Taxonomy" id="2485997"/>
    <lineage>
        <taxon>Bacteria</taxon>
        <taxon>Bacillati</taxon>
        <taxon>Bacillota</taxon>
        <taxon>Bacilli</taxon>
        <taxon>Lactobacillales</taxon>
        <taxon>Lactobacillaceae</taxon>
        <taxon>Agrilactobacillus</taxon>
    </lineage>
</organism>
<proteinExistence type="predicted"/>
<protein>
    <submittedName>
        <fullName evidence="2">GNAT family N-acetyltransferase</fullName>
    </submittedName>
</protein>
<gene>
    <name evidence="2" type="ORF">ACFQ5M_04140</name>
</gene>
<dbReference type="PROSITE" id="PS51186">
    <property type="entry name" value="GNAT"/>
    <property type="match status" value="1"/>
</dbReference>
<dbReference type="Gene3D" id="3.40.630.30">
    <property type="match status" value="1"/>
</dbReference>
<dbReference type="RefSeq" id="WP_125713510.1">
    <property type="nucleotide sequence ID" value="NZ_JBHTOP010000006.1"/>
</dbReference>
<reference evidence="3" key="1">
    <citation type="journal article" date="2019" name="Int. J. Syst. Evol. Microbiol.">
        <title>The Global Catalogue of Microorganisms (GCM) 10K type strain sequencing project: providing services to taxonomists for standard genome sequencing and annotation.</title>
        <authorList>
            <consortium name="The Broad Institute Genomics Platform"/>
            <consortium name="The Broad Institute Genome Sequencing Center for Infectious Disease"/>
            <person name="Wu L."/>
            <person name="Ma J."/>
        </authorList>
    </citation>
    <scope>NUCLEOTIDE SEQUENCE [LARGE SCALE GENOMIC DNA]</scope>
    <source>
        <strain evidence="3">CCM 8896</strain>
    </source>
</reference>
<evidence type="ECO:0000313" key="3">
    <source>
        <dbReference type="Proteomes" id="UP001597267"/>
    </source>
</evidence>
<dbReference type="InterPro" id="IPR000182">
    <property type="entry name" value="GNAT_dom"/>
</dbReference>
<evidence type="ECO:0000313" key="2">
    <source>
        <dbReference type="EMBL" id="MFD1671279.1"/>
    </source>
</evidence>
<name>A0ABW4J4G8_9LACO</name>
<dbReference type="Pfam" id="PF13673">
    <property type="entry name" value="Acetyltransf_10"/>
    <property type="match status" value="1"/>
</dbReference>
<keyword evidence="3" id="KW-1185">Reference proteome</keyword>
<dbReference type="EMBL" id="JBHTOP010000006">
    <property type="protein sequence ID" value="MFD1671279.1"/>
    <property type="molecule type" value="Genomic_DNA"/>
</dbReference>
<dbReference type="SUPFAM" id="SSF55729">
    <property type="entry name" value="Acyl-CoA N-acyltransferases (Nat)"/>
    <property type="match status" value="1"/>
</dbReference>
<sequence>MWSVKKIETMSSLELFKVLKLRVDTFVVAQNRIYPELDANDLKAFHIYYQDDQTGAITAYARVFKEEDHVTFGRVVVAEEQRGTGLGNTLLDQIMACCQQYWPDTLVIIEAQIQVTGYYEKHGFTIHGEKFIFNSTPHIQMRYQHARPL</sequence>
<dbReference type="Proteomes" id="UP001597267">
    <property type="component" value="Unassembled WGS sequence"/>
</dbReference>